<sequence>MTLAERELYVKIIKALYGNSVYVDESMISDEVAEIVDKILQEIRSCTVGLGIFIAIVQGVVDGLQNIGENIGFDIADDMLRDNEVNWVRKIASNFGSGFAYSFVDTWLSILMNDTQSLACKNAAALNWKSALAIALLGL</sequence>
<protein>
    <submittedName>
        <fullName evidence="1">Uncharacterized protein</fullName>
    </submittedName>
</protein>
<dbReference type="AlphaFoldDB" id="A0A1Z9YWJ7"/>
<organism evidence="1 2">
    <name type="scientific">Acinetobacter populi</name>
    <dbReference type="NCBI Taxonomy" id="1582270"/>
    <lineage>
        <taxon>Bacteria</taxon>
        <taxon>Pseudomonadati</taxon>
        <taxon>Pseudomonadota</taxon>
        <taxon>Gammaproteobacteria</taxon>
        <taxon>Moraxellales</taxon>
        <taxon>Moraxellaceae</taxon>
        <taxon>Acinetobacter</taxon>
    </lineage>
</organism>
<dbReference type="RefSeq" id="WP_087620943.1">
    <property type="nucleotide sequence ID" value="NZ_JAKVJF010000030.1"/>
</dbReference>
<dbReference type="EMBL" id="NEXX01000004">
    <property type="protein sequence ID" value="OUY06585.1"/>
    <property type="molecule type" value="Genomic_DNA"/>
</dbReference>
<dbReference type="Proteomes" id="UP000196536">
    <property type="component" value="Unassembled WGS sequence"/>
</dbReference>
<gene>
    <name evidence="1" type="ORF">CAP51_11685</name>
</gene>
<reference evidence="1 2" key="1">
    <citation type="submission" date="2017-05" db="EMBL/GenBank/DDBJ databases">
        <title>Acinetobacter populi ANC 5415 (= PBJ7), whole genome shotgun sequencing project.</title>
        <authorList>
            <person name="Nemec A."/>
            <person name="Radolfova-Krizova L."/>
        </authorList>
    </citation>
    <scope>NUCLEOTIDE SEQUENCE [LARGE SCALE GENOMIC DNA]</scope>
    <source>
        <strain evidence="1 2">PBJ7</strain>
    </source>
</reference>
<dbReference type="OrthoDB" id="7068308at2"/>
<proteinExistence type="predicted"/>
<comment type="caution">
    <text evidence="1">The sequence shown here is derived from an EMBL/GenBank/DDBJ whole genome shotgun (WGS) entry which is preliminary data.</text>
</comment>
<evidence type="ECO:0000313" key="1">
    <source>
        <dbReference type="EMBL" id="OUY06585.1"/>
    </source>
</evidence>
<keyword evidence="2" id="KW-1185">Reference proteome</keyword>
<name>A0A1Z9YWJ7_9GAMM</name>
<evidence type="ECO:0000313" key="2">
    <source>
        <dbReference type="Proteomes" id="UP000196536"/>
    </source>
</evidence>
<accession>A0A1Z9YWJ7</accession>